<dbReference type="RefSeq" id="WP_235613777.1">
    <property type="nucleotide sequence ID" value="NZ_BDQI01000021.1"/>
</dbReference>
<evidence type="ECO:0000259" key="2">
    <source>
        <dbReference type="Pfam" id="PF13672"/>
    </source>
</evidence>
<evidence type="ECO:0000313" key="3">
    <source>
        <dbReference type="EMBL" id="GAX55814.1"/>
    </source>
</evidence>
<feature type="compositionally biased region" description="Low complexity" evidence="1">
    <location>
        <begin position="125"/>
        <end position="143"/>
    </location>
</feature>
<gene>
    <name evidence="3" type="ORF">SO3561_07376</name>
</gene>
<keyword evidence="4" id="KW-1185">Reference proteome</keyword>
<feature type="compositionally biased region" description="Pro residues" evidence="1">
    <location>
        <begin position="258"/>
        <end position="269"/>
    </location>
</feature>
<dbReference type="AlphaFoldDB" id="A0A250VP05"/>
<feature type="compositionally biased region" description="Basic and acidic residues" evidence="1">
    <location>
        <begin position="75"/>
        <end position="93"/>
    </location>
</feature>
<feature type="compositionally biased region" description="Pro residues" evidence="1">
    <location>
        <begin position="301"/>
        <end position="317"/>
    </location>
</feature>
<feature type="region of interest" description="Disordered" evidence="1">
    <location>
        <begin position="568"/>
        <end position="595"/>
    </location>
</feature>
<feature type="compositionally biased region" description="Low complexity" evidence="1">
    <location>
        <begin position="160"/>
        <end position="171"/>
    </location>
</feature>
<accession>A0A250VP05</accession>
<protein>
    <recommendedName>
        <fullName evidence="2">PPM-type phosphatase domain-containing protein</fullName>
    </recommendedName>
</protein>
<comment type="caution">
    <text evidence="3">The sequence shown here is derived from an EMBL/GenBank/DDBJ whole genome shotgun (WGS) entry which is preliminary data.</text>
</comment>
<feature type="compositionally biased region" description="Gly residues" evidence="1">
    <location>
        <begin position="180"/>
        <end position="190"/>
    </location>
</feature>
<sequence length="669" mass="68907">MSQQGERPTGHEDDWWGQLYDATGDTGPAPAADSLDDRFASAAGTVGPGTAPPEPHGPPVVPEQRGGGATPRGEALGRRLARWDREPRSDPPDRFLAPTRPAENPAPSTSADAAPGPSEPEDAVPSGSGVNSGPSGSGVNSGRSGSGEDSGPLWSGGGRASSRSGGDSASSRGEEDLGLPGSGEGSGLSRGDGDPGSAWGDGDPGLSWSSGYPGPSASGEDPGSSSVDAEPVPWWSSEATGLSRSGVDPRSAGGGEEPLPPWEPPPAEPPTLAIFPPGPTPPGFHPESLRDRTSEESPGAAVPPRPTAPPDPAPPGAAAPVEALPEPVLTVPHQPPPVDYLGSGPPTYDAEPTSLPPADPDDLDDLVADTVLDGARYGASTLRAASVRGDSARFRGEPRRDSLLTARFGAGEHALVLVAMATGARATPGAHRAAAEACHWIGRAVGRSHARLAEDIRAARRGDLKSGLHRLTDRTLGKLRASAAEQGIEPEEYTAGLRCLLLTGDPECRTRVFFGVGAGGLFRLRDGEWQDIEPRVAETTGEAVVGFGSLPHETPEGDRLTMDLGITTPPSPYEPSPKLSAALDQGGTPTEPPREPFRFRASVARPGDTLLLCTGGLAEPLRGEPQFCEHLTARWSAGEPPGLAAFLADTQVRVKGYADDRTVAAVWEA</sequence>
<proteinExistence type="predicted"/>
<name>A0A250VP05_STROL</name>
<organism evidence="3 4">
    <name type="scientific">Streptomyces olivochromogenes</name>
    <dbReference type="NCBI Taxonomy" id="1963"/>
    <lineage>
        <taxon>Bacteria</taxon>
        <taxon>Bacillati</taxon>
        <taxon>Actinomycetota</taxon>
        <taxon>Actinomycetes</taxon>
        <taxon>Kitasatosporales</taxon>
        <taxon>Streptomycetaceae</taxon>
        <taxon>Streptomyces</taxon>
    </lineage>
</organism>
<evidence type="ECO:0000313" key="4">
    <source>
        <dbReference type="Proteomes" id="UP000217446"/>
    </source>
</evidence>
<feature type="domain" description="PPM-type phosphatase" evidence="2">
    <location>
        <begin position="388"/>
        <end position="648"/>
    </location>
</feature>
<dbReference type="EMBL" id="BDQI01000021">
    <property type="protein sequence ID" value="GAX55814.1"/>
    <property type="molecule type" value="Genomic_DNA"/>
</dbReference>
<dbReference type="InterPro" id="IPR001932">
    <property type="entry name" value="PPM-type_phosphatase-like_dom"/>
</dbReference>
<feature type="compositionally biased region" description="Low complexity" evidence="1">
    <location>
        <begin position="318"/>
        <end position="327"/>
    </location>
</feature>
<dbReference type="Pfam" id="PF13672">
    <property type="entry name" value="PP2C_2"/>
    <property type="match status" value="1"/>
</dbReference>
<feature type="compositionally biased region" description="Pro residues" evidence="1">
    <location>
        <begin position="50"/>
        <end position="61"/>
    </location>
</feature>
<feature type="region of interest" description="Disordered" evidence="1">
    <location>
        <begin position="1"/>
        <end position="360"/>
    </location>
</feature>
<reference evidence="4" key="1">
    <citation type="submission" date="2017-05" db="EMBL/GenBank/DDBJ databases">
        <title>Streptomyces olivochromogenes NBRC 3561 whole genome shotgun sequence.</title>
        <authorList>
            <person name="Dohra H."/>
            <person name="Kodani S."/>
        </authorList>
    </citation>
    <scope>NUCLEOTIDE SEQUENCE [LARGE SCALE GENOMIC DNA]</scope>
    <source>
        <strain evidence="4">NBRC 3561</strain>
    </source>
</reference>
<dbReference type="Proteomes" id="UP000217446">
    <property type="component" value="Unassembled WGS sequence"/>
</dbReference>
<dbReference type="STRING" id="1963.AQJ27_30705"/>
<evidence type="ECO:0000256" key="1">
    <source>
        <dbReference type="SAM" id="MobiDB-lite"/>
    </source>
</evidence>